<evidence type="ECO:0000313" key="8">
    <source>
        <dbReference type="Ensembl" id="ENSOCUP00000020160.2"/>
    </source>
</evidence>
<dbReference type="GO" id="GO:0001096">
    <property type="term" value="F:TFIIF-class transcription factor complex binding"/>
    <property type="evidence" value="ECO:0007669"/>
    <property type="project" value="TreeGrafter"/>
</dbReference>
<dbReference type="HOGENOM" id="CLU_027572_2_0_1"/>
<evidence type="ECO:0000256" key="2">
    <source>
        <dbReference type="ARBA" id="ARBA00005249"/>
    </source>
</evidence>
<dbReference type="SMR" id="G1TSZ1"/>
<reference evidence="8" key="2">
    <citation type="submission" date="2025-08" db="UniProtKB">
        <authorList>
            <consortium name="Ensembl"/>
        </authorList>
    </citation>
    <scope>IDENTIFICATION</scope>
    <source>
        <strain evidence="8">Thorbecke</strain>
    </source>
</reference>
<evidence type="ECO:0000313" key="9">
    <source>
        <dbReference type="Proteomes" id="UP000001811"/>
    </source>
</evidence>
<evidence type="ECO:0000256" key="7">
    <source>
        <dbReference type="RuleBase" id="RU366044"/>
    </source>
</evidence>
<dbReference type="InterPro" id="IPR008851">
    <property type="entry name" value="TFIIF-alpha"/>
</dbReference>
<evidence type="ECO:0000256" key="1">
    <source>
        <dbReference type="ARBA" id="ARBA00004123"/>
    </source>
</evidence>
<dbReference type="Proteomes" id="UP000001811">
    <property type="component" value="Unplaced"/>
</dbReference>
<dbReference type="Bgee" id="ENSOCUG00000027799">
    <property type="expression patterns" value="Expressed in testis and 18 other cell types or tissues"/>
</dbReference>
<dbReference type="InterPro" id="IPR011039">
    <property type="entry name" value="TFIIF_interaction"/>
</dbReference>
<evidence type="ECO:0000256" key="5">
    <source>
        <dbReference type="ARBA" id="ARBA00023163"/>
    </source>
</evidence>
<dbReference type="GO" id="GO:0003677">
    <property type="term" value="F:DNA binding"/>
    <property type="evidence" value="ECO:0007669"/>
    <property type="project" value="UniProtKB-KW"/>
</dbReference>
<accession>G1TSZ1</accession>
<dbReference type="PANTHER" id="PTHR13011:SF0">
    <property type="entry name" value="GENERAL TRANSCRIPTION FACTOR IIF SUBUNIT 1"/>
    <property type="match status" value="1"/>
</dbReference>
<evidence type="ECO:0000256" key="3">
    <source>
        <dbReference type="ARBA" id="ARBA00023015"/>
    </source>
</evidence>
<reference evidence="8 9" key="1">
    <citation type="journal article" date="2011" name="Nature">
        <title>A high-resolution map of human evolutionary constraint using 29 mammals.</title>
        <authorList>
            <person name="Lindblad-Toh K."/>
            <person name="Garber M."/>
            <person name="Zuk O."/>
            <person name="Lin M.F."/>
            <person name="Parker B.J."/>
            <person name="Washietl S."/>
            <person name="Kheradpour P."/>
            <person name="Ernst J."/>
            <person name="Jordan G."/>
            <person name="Mauceli E."/>
            <person name="Ward L.D."/>
            <person name="Lowe C.B."/>
            <person name="Holloway A.K."/>
            <person name="Clamp M."/>
            <person name="Gnerre S."/>
            <person name="Alfoldi J."/>
            <person name="Beal K."/>
            <person name="Chang J."/>
            <person name="Clawson H."/>
            <person name="Cuff J."/>
            <person name="Di Palma F."/>
            <person name="Fitzgerald S."/>
            <person name="Flicek P."/>
            <person name="Guttman M."/>
            <person name="Hubisz M.J."/>
            <person name="Jaffe D.B."/>
            <person name="Jungreis I."/>
            <person name="Kent W.J."/>
            <person name="Kostka D."/>
            <person name="Lara M."/>
            <person name="Martins A.L."/>
            <person name="Massingham T."/>
            <person name="Moltke I."/>
            <person name="Raney B.J."/>
            <person name="Rasmussen M.D."/>
            <person name="Robinson J."/>
            <person name="Stark A."/>
            <person name="Vilella A.J."/>
            <person name="Wen J."/>
            <person name="Xie X."/>
            <person name="Zody M.C."/>
            <person name="Baldwin J."/>
            <person name="Bloom T."/>
            <person name="Chin C.W."/>
            <person name="Heiman D."/>
            <person name="Nicol R."/>
            <person name="Nusbaum C."/>
            <person name="Young S."/>
            <person name="Wilkinson J."/>
            <person name="Worley K.C."/>
            <person name="Kovar C.L."/>
            <person name="Muzny D.M."/>
            <person name="Gibbs R.A."/>
            <person name="Cree A."/>
            <person name="Dihn H.H."/>
            <person name="Fowler G."/>
            <person name="Jhangiani S."/>
            <person name="Joshi V."/>
            <person name="Lee S."/>
            <person name="Lewis L.R."/>
            <person name="Nazareth L.V."/>
            <person name="Okwuonu G."/>
            <person name="Santibanez J."/>
            <person name="Warren W.C."/>
            <person name="Mardis E.R."/>
            <person name="Weinstock G.M."/>
            <person name="Wilson R.K."/>
            <person name="Delehaunty K."/>
            <person name="Dooling D."/>
            <person name="Fronik C."/>
            <person name="Fulton L."/>
            <person name="Fulton B."/>
            <person name="Graves T."/>
            <person name="Minx P."/>
            <person name="Sodergren E."/>
            <person name="Birney E."/>
            <person name="Margulies E.H."/>
            <person name="Herrero J."/>
            <person name="Green E.D."/>
            <person name="Haussler D."/>
            <person name="Siepel A."/>
            <person name="Goldman N."/>
            <person name="Pollard K.S."/>
            <person name="Pedersen J.S."/>
            <person name="Lander E.S."/>
            <person name="Kellis M."/>
        </authorList>
    </citation>
    <scope>NUCLEOTIDE SEQUENCE [LARGE SCALE GENOMIC DNA]</scope>
    <source>
        <strain evidence="9">Thorbecke</strain>
    </source>
</reference>
<dbReference type="PaxDb" id="9986-ENSOCUP00000020160"/>
<dbReference type="GeneTree" id="ENSGT00440000038032"/>
<name>G1TSZ1_RABIT</name>
<dbReference type="InParanoid" id="G1TSZ1"/>
<comment type="function">
    <text evidence="7">TFIIF is a general transcription initiation factor that binds to RNA polymerase II and helps to recruit it to the initiation complex in collaboration with TFIIB. It promotes transcription elongation.</text>
</comment>
<comment type="similarity">
    <text evidence="2 7">Belongs to the TFIIF alpha subunit family.</text>
</comment>
<keyword evidence="9" id="KW-1185">Reference proteome</keyword>
<dbReference type="SUPFAM" id="SSF50916">
    <property type="entry name" value="Rap30/74 interaction domains"/>
    <property type="match status" value="1"/>
</dbReference>
<keyword evidence="4 7" id="KW-0238">DNA-binding</keyword>
<proteinExistence type="inferred from homology"/>
<evidence type="ECO:0000256" key="4">
    <source>
        <dbReference type="ARBA" id="ARBA00023125"/>
    </source>
</evidence>
<comment type="subcellular location">
    <subcellularLocation>
        <location evidence="1 7">Nucleus</location>
    </subcellularLocation>
</comment>
<dbReference type="Pfam" id="PF05793">
    <property type="entry name" value="TFIIF_alpha"/>
    <property type="match status" value="1"/>
</dbReference>
<keyword evidence="3 7" id="KW-0805">Transcription regulation</keyword>
<dbReference type="GO" id="GO:0032968">
    <property type="term" value="P:positive regulation of transcription elongation by RNA polymerase II"/>
    <property type="evidence" value="ECO:0007669"/>
    <property type="project" value="InterPro"/>
</dbReference>
<dbReference type="eggNOG" id="KOG2393">
    <property type="taxonomic scope" value="Eukaryota"/>
</dbReference>
<protein>
    <recommendedName>
        <fullName evidence="7">Transcription initiation factor IIF subunit alpha</fullName>
    </recommendedName>
</protein>
<keyword evidence="5 7" id="KW-0804">Transcription</keyword>
<sequence length="234" mass="26038">MIQSAVPLIHSRNTTKKYNIMAFNAADKVNFATWNQARLERDLSNKKIYQEEELPESGAGSEFKRKLREEARRKKYGIVLKEFWPEDQPWLLRAPRRFKGIKKGGVTENTSYYIFTQCPDGAFEAFPVHNWYNFTPLARHRTLTAEESTLTRLVVQCGAARTELIRAGPGVAGQGAPTARAPPTPPRLPQACRTSLGAPLQQLLGGASEALGTVGIVRGTWAEGHGIRPEPRAL</sequence>
<evidence type="ECO:0000256" key="6">
    <source>
        <dbReference type="ARBA" id="ARBA00023242"/>
    </source>
</evidence>
<dbReference type="PANTHER" id="PTHR13011">
    <property type="entry name" value="TFIIF-ALPHA"/>
    <property type="match status" value="1"/>
</dbReference>
<dbReference type="GO" id="GO:0005674">
    <property type="term" value="C:transcription factor TFIIF complex"/>
    <property type="evidence" value="ECO:0007669"/>
    <property type="project" value="TreeGrafter"/>
</dbReference>
<reference evidence="8" key="3">
    <citation type="submission" date="2025-09" db="UniProtKB">
        <authorList>
            <consortium name="Ensembl"/>
        </authorList>
    </citation>
    <scope>IDENTIFICATION</scope>
    <source>
        <strain evidence="8">Thorbecke</strain>
    </source>
</reference>
<dbReference type="GO" id="GO:0016251">
    <property type="term" value="F:RNA polymerase II general transcription initiation factor activity"/>
    <property type="evidence" value="ECO:0007669"/>
    <property type="project" value="TreeGrafter"/>
</dbReference>
<keyword evidence="6 7" id="KW-0539">Nucleus</keyword>
<dbReference type="GO" id="GO:0006367">
    <property type="term" value="P:transcription initiation at RNA polymerase II promoter"/>
    <property type="evidence" value="ECO:0007669"/>
    <property type="project" value="InterPro"/>
</dbReference>
<dbReference type="AlphaFoldDB" id="G1TSZ1"/>
<dbReference type="Ensembl" id="ENSOCUT00000022515.2">
    <property type="protein sequence ID" value="ENSOCUP00000020160.2"/>
    <property type="gene ID" value="ENSOCUG00000027799.3"/>
</dbReference>
<organism evidence="8 9">
    <name type="scientific">Oryctolagus cuniculus</name>
    <name type="common">Rabbit</name>
    <dbReference type="NCBI Taxonomy" id="9986"/>
    <lineage>
        <taxon>Eukaryota</taxon>
        <taxon>Metazoa</taxon>
        <taxon>Chordata</taxon>
        <taxon>Craniata</taxon>
        <taxon>Vertebrata</taxon>
        <taxon>Euteleostomi</taxon>
        <taxon>Mammalia</taxon>
        <taxon>Eutheria</taxon>
        <taxon>Euarchontoglires</taxon>
        <taxon>Glires</taxon>
        <taxon>Lagomorpha</taxon>
        <taxon>Leporidae</taxon>
        <taxon>Oryctolagus</taxon>
    </lineage>
</organism>
<dbReference type="STRING" id="9986.ENSOCUP00000020160"/>
<dbReference type="CDD" id="cd00240">
    <property type="entry name" value="TFIIFa"/>
    <property type="match status" value="1"/>
</dbReference>